<accession>A0A5E6WWX3</accession>
<dbReference type="AlphaFoldDB" id="A0A5E6WWX3"/>
<dbReference type="EMBL" id="CABVGZ010000073">
    <property type="protein sequence ID" value="VVN32737.1"/>
    <property type="molecule type" value="Genomic_DNA"/>
</dbReference>
<protein>
    <submittedName>
        <fullName evidence="1">Uncharacterized protein</fullName>
    </submittedName>
</protein>
<organism evidence="1 2">
    <name type="scientific">Pseudomonas fluorescens</name>
    <dbReference type="NCBI Taxonomy" id="294"/>
    <lineage>
        <taxon>Bacteria</taxon>
        <taxon>Pseudomonadati</taxon>
        <taxon>Pseudomonadota</taxon>
        <taxon>Gammaproteobacteria</taxon>
        <taxon>Pseudomonadales</taxon>
        <taxon>Pseudomonadaceae</taxon>
        <taxon>Pseudomonas</taxon>
    </lineage>
</organism>
<dbReference type="Proteomes" id="UP000326241">
    <property type="component" value="Unassembled WGS sequence"/>
</dbReference>
<sequence>MGLKDHLSTSGIKDSKGYEALRTRLDDLGCSVEFLVMDVASHVSVDETLHRRILSELYDRIIDDQRKWHRKVFEALPPANYSEPTMLWNVVRASGHALSSDAIFSFHQTESLSDARPSLYEDFCNSLYLGKQRIERAEIQSLFSDWLDGLGIRDQSGIVVLDWTDAFELPASNDTAFGFSTTWTGFFCRGSLHQHGRCLTIWNPVCRTLAALAICSPIHE</sequence>
<gene>
    <name evidence="1" type="ORF">PS624_04930</name>
</gene>
<reference evidence="1 2" key="1">
    <citation type="submission" date="2019-09" db="EMBL/GenBank/DDBJ databases">
        <authorList>
            <person name="Chandra G."/>
            <person name="Truman W A."/>
        </authorList>
    </citation>
    <scope>NUCLEOTIDE SEQUENCE [LARGE SCALE GENOMIC DNA]</scope>
    <source>
        <strain evidence="1">PS624</strain>
    </source>
</reference>
<name>A0A5E6WWX3_PSEFL</name>
<proteinExistence type="predicted"/>
<evidence type="ECO:0000313" key="1">
    <source>
        <dbReference type="EMBL" id="VVN32737.1"/>
    </source>
</evidence>
<evidence type="ECO:0000313" key="2">
    <source>
        <dbReference type="Proteomes" id="UP000326241"/>
    </source>
</evidence>